<evidence type="ECO:0000256" key="5">
    <source>
        <dbReference type="ARBA" id="ARBA00008310"/>
    </source>
</evidence>
<evidence type="ECO:0000256" key="2">
    <source>
        <dbReference type="ARBA" id="ARBA00001974"/>
    </source>
</evidence>
<name>A0ABN0W5P2_9ACTN</name>
<keyword evidence="16" id="KW-1185">Reference proteome</keyword>
<dbReference type="Proteomes" id="UP001501822">
    <property type="component" value="Unassembled WGS sequence"/>
</dbReference>
<dbReference type="PRINTS" id="PR00419">
    <property type="entry name" value="ADXRDTASE"/>
</dbReference>
<evidence type="ECO:0000313" key="15">
    <source>
        <dbReference type="EMBL" id="GAA0325931.1"/>
    </source>
</evidence>
<proteinExistence type="inferred from homology"/>
<dbReference type="InterPro" id="IPR050464">
    <property type="entry name" value="Zeta_carotene_desat/Oxidored"/>
</dbReference>
<evidence type="ECO:0000256" key="10">
    <source>
        <dbReference type="ARBA" id="ARBA00023002"/>
    </source>
</evidence>
<dbReference type="SUPFAM" id="SSF51905">
    <property type="entry name" value="FAD/NAD(P)-binding domain"/>
    <property type="match status" value="1"/>
</dbReference>
<dbReference type="InterPro" id="IPR004572">
    <property type="entry name" value="Protoporphyrinogen_oxidase"/>
</dbReference>
<dbReference type="Gene3D" id="1.10.3110.10">
    <property type="entry name" value="protoporphyrinogen ix oxidase, domain 3"/>
    <property type="match status" value="1"/>
</dbReference>
<dbReference type="SUPFAM" id="SSF54373">
    <property type="entry name" value="FAD-linked reductases, C-terminal domain"/>
    <property type="match status" value="1"/>
</dbReference>
<accession>A0ABN0W5P2</accession>
<evidence type="ECO:0000256" key="9">
    <source>
        <dbReference type="ARBA" id="ARBA00022827"/>
    </source>
</evidence>
<keyword evidence="11 12" id="KW-0350">Heme biosynthesis</keyword>
<feature type="region of interest" description="Disordered" evidence="13">
    <location>
        <begin position="472"/>
        <end position="502"/>
    </location>
</feature>
<evidence type="ECO:0000256" key="7">
    <source>
        <dbReference type="ARBA" id="ARBA00019046"/>
    </source>
</evidence>
<comment type="caution">
    <text evidence="15">The sequence shown here is derived from an EMBL/GenBank/DDBJ whole genome shotgun (WGS) entry which is preliminary data.</text>
</comment>
<keyword evidence="8 12" id="KW-0285">Flavoprotein</keyword>
<comment type="subcellular location">
    <subcellularLocation>
        <location evidence="12">Cytoplasm</location>
    </subcellularLocation>
</comment>
<dbReference type="PANTHER" id="PTHR42923:SF3">
    <property type="entry name" value="PROTOPORPHYRINOGEN OXIDASE"/>
    <property type="match status" value="1"/>
</dbReference>
<comment type="cofactor">
    <cofactor evidence="2 12">
        <name>FAD</name>
        <dbReference type="ChEBI" id="CHEBI:57692"/>
    </cofactor>
</comment>
<evidence type="ECO:0000256" key="8">
    <source>
        <dbReference type="ARBA" id="ARBA00022630"/>
    </source>
</evidence>
<keyword evidence="10 12" id="KW-0560">Oxidoreductase</keyword>
<comment type="function">
    <text evidence="3 12">Involved in coproporphyrin-dependent heme b biosynthesis. Catalyzes the oxidation of coproporphyrinogen III to coproporphyrin III.</text>
</comment>
<protein>
    <recommendedName>
        <fullName evidence="7 12">Coproporphyrinogen III oxidase</fullName>
        <ecNumber evidence="6 12">1.3.3.15</ecNumber>
    </recommendedName>
</protein>
<dbReference type="InterPro" id="IPR002937">
    <property type="entry name" value="Amino_oxidase"/>
</dbReference>
<comment type="pathway">
    <text evidence="4 12">Porphyrin-containing compound metabolism; protoheme biosynthesis.</text>
</comment>
<dbReference type="PANTHER" id="PTHR42923">
    <property type="entry name" value="PROTOPORPHYRINOGEN OXIDASE"/>
    <property type="match status" value="1"/>
</dbReference>
<evidence type="ECO:0000256" key="4">
    <source>
        <dbReference type="ARBA" id="ARBA00004744"/>
    </source>
</evidence>
<dbReference type="EMBL" id="BAAABM010000009">
    <property type="protein sequence ID" value="GAA0325931.1"/>
    <property type="molecule type" value="Genomic_DNA"/>
</dbReference>
<dbReference type="Gene3D" id="3.90.660.20">
    <property type="entry name" value="Protoporphyrinogen oxidase, mitochondrial, domain 2"/>
    <property type="match status" value="1"/>
</dbReference>
<dbReference type="InterPro" id="IPR036188">
    <property type="entry name" value="FAD/NAD-bd_sf"/>
</dbReference>
<evidence type="ECO:0000259" key="14">
    <source>
        <dbReference type="Pfam" id="PF01593"/>
    </source>
</evidence>
<dbReference type="Pfam" id="PF01593">
    <property type="entry name" value="Amino_oxidase"/>
    <property type="match status" value="1"/>
</dbReference>
<evidence type="ECO:0000256" key="1">
    <source>
        <dbReference type="ARBA" id="ARBA00001755"/>
    </source>
</evidence>
<dbReference type="Gene3D" id="3.50.50.60">
    <property type="entry name" value="FAD/NAD(P)-binding domain"/>
    <property type="match status" value="1"/>
</dbReference>
<evidence type="ECO:0000313" key="16">
    <source>
        <dbReference type="Proteomes" id="UP001501822"/>
    </source>
</evidence>
<evidence type="ECO:0000256" key="13">
    <source>
        <dbReference type="SAM" id="MobiDB-lite"/>
    </source>
</evidence>
<organism evidence="15 16">
    <name type="scientific">Actinoallomurus spadix</name>
    <dbReference type="NCBI Taxonomy" id="79912"/>
    <lineage>
        <taxon>Bacteria</taxon>
        <taxon>Bacillati</taxon>
        <taxon>Actinomycetota</taxon>
        <taxon>Actinomycetes</taxon>
        <taxon>Streptosporangiales</taxon>
        <taxon>Thermomonosporaceae</taxon>
        <taxon>Actinoallomurus</taxon>
    </lineage>
</organism>
<evidence type="ECO:0000256" key="6">
    <source>
        <dbReference type="ARBA" id="ARBA00012402"/>
    </source>
</evidence>
<dbReference type="NCBIfam" id="TIGR00562">
    <property type="entry name" value="proto_IX_ox"/>
    <property type="match status" value="1"/>
</dbReference>
<comment type="similarity">
    <text evidence="5 12">Belongs to the protoporphyrinogen/coproporphyrinogen oxidase family. Coproporphyrinogen III oxidase subfamily.</text>
</comment>
<evidence type="ECO:0000256" key="3">
    <source>
        <dbReference type="ARBA" id="ARBA00002185"/>
    </source>
</evidence>
<sequence>MGTMTDESHRGHVAVVGGGVAGLTAAYELAKQGAHVTLLEGSPDVGGKLRVSEIAGVAVDEGAEAMLARRPEGLDLVRELGLGDRLAFPGTTSSAIWSRGALHPMPAGQVMGVPADLTALARSQILSPAGLARVPLDLVRPETPRGEDVSVADYVGARVGREVVDRLVEPLLGGVYAGRVEELSFEATMGGLATASRSRRSLINAARTVVAAAPANPGPVFTTLVDGMGSLPGALAAKLAGLGAVVRTEAMVRELTRTPGGWRLTIGPARAPESLDVDAVVLAVPARPAGRLLKDASPAAAAELDRVEYASMAVITLAYSGTAFPERPRRSGYLVPAVETRDVKAVTFSTTKWPHLTGGSPDLVVARCSIGRYGDEQALQRSDEELVAAAMTELARTGDVTELPIDTRVTRWGGGLPQYTVGHLERVARIRAAVAGLPGVAVCGAAYDGVGVPACVVSGRVAAARVLDHLNGRGQSDRGAEPVGDRPATPRRSPGQRRGVRP</sequence>
<dbReference type="EC" id="1.3.3.15" evidence="6 12"/>
<feature type="domain" description="Amine oxidase" evidence="14">
    <location>
        <begin position="20"/>
        <end position="467"/>
    </location>
</feature>
<reference evidence="15 16" key="1">
    <citation type="journal article" date="2019" name="Int. J. Syst. Evol. Microbiol.">
        <title>The Global Catalogue of Microorganisms (GCM) 10K type strain sequencing project: providing services to taxonomists for standard genome sequencing and annotation.</title>
        <authorList>
            <consortium name="The Broad Institute Genomics Platform"/>
            <consortium name="The Broad Institute Genome Sequencing Center for Infectious Disease"/>
            <person name="Wu L."/>
            <person name="Ma J."/>
        </authorList>
    </citation>
    <scope>NUCLEOTIDE SEQUENCE [LARGE SCALE GENOMIC DNA]</scope>
    <source>
        <strain evidence="15 16">JCM 3146</strain>
    </source>
</reference>
<keyword evidence="12" id="KW-0963">Cytoplasm</keyword>
<evidence type="ECO:0000256" key="12">
    <source>
        <dbReference type="RuleBase" id="RU364052"/>
    </source>
</evidence>
<evidence type="ECO:0000256" key="11">
    <source>
        <dbReference type="ARBA" id="ARBA00023133"/>
    </source>
</evidence>
<feature type="compositionally biased region" description="Basic and acidic residues" evidence="13">
    <location>
        <begin position="472"/>
        <end position="484"/>
    </location>
</feature>
<keyword evidence="9 12" id="KW-0274">FAD</keyword>
<comment type="catalytic activity">
    <reaction evidence="1">
        <text>coproporphyrinogen III + 3 O2 = coproporphyrin III + 3 H2O2</text>
        <dbReference type="Rhea" id="RHEA:43436"/>
        <dbReference type="ChEBI" id="CHEBI:15379"/>
        <dbReference type="ChEBI" id="CHEBI:16240"/>
        <dbReference type="ChEBI" id="CHEBI:57309"/>
        <dbReference type="ChEBI" id="CHEBI:131725"/>
        <dbReference type="EC" id="1.3.3.15"/>
    </reaction>
    <physiologicalReaction direction="left-to-right" evidence="1">
        <dbReference type="Rhea" id="RHEA:43437"/>
    </physiologicalReaction>
</comment>
<gene>
    <name evidence="15" type="primary">hemG_1</name>
    <name evidence="15" type="ORF">GCM10010151_14840</name>
</gene>